<evidence type="ECO:0000313" key="2">
    <source>
        <dbReference type="Proteomes" id="UP000029227"/>
    </source>
</evidence>
<dbReference type="GO" id="GO:0016740">
    <property type="term" value="F:transferase activity"/>
    <property type="evidence" value="ECO:0007669"/>
    <property type="project" value="UniProtKB-KW"/>
</dbReference>
<name>A0A090QQI7_9GAMM</name>
<gene>
    <name evidence="1" type="ORF">JCM19237_1150</name>
</gene>
<dbReference type="InterPro" id="IPR038321">
    <property type="entry name" value="TmcA_C_sf"/>
</dbReference>
<keyword evidence="1" id="KW-0808">Transferase</keyword>
<accession>A0A090QQI7</accession>
<dbReference type="AlphaFoldDB" id="A0A090QQI7"/>
<organism evidence="1 2">
    <name type="scientific">Photobacterium aphoticum</name>
    <dbReference type="NCBI Taxonomy" id="754436"/>
    <lineage>
        <taxon>Bacteria</taxon>
        <taxon>Pseudomonadati</taxon>
        <taxon>Pseudomonadota</taxon>
        <taxon>Gammaproteobacteria</taxon>
        <taxon>Vibrionales</taxon>
        <taxon>Vibrionaceae</taxon>
        <taxon>Photobacterium</taxon>
    </lineage>
</organism>
<dbReference type="eggNOG" id="COG1444">
    <property type="taxonomic scope" value="Bacteria"/>
</dbReference>
<evidence type="ECO:0000313" key="1">
    <source>
        <dbReference type="EMBL" id="GAL04478.1"/>
    </source>
</evidence>
<protein>
    <submittedName>
        <fullName evidence="1">Predicted P-loop ATPase fused to an acetyltransferase</fullName>
    </submittedName>
</protein>
<reference evidence="1 2" key="1">
    <citation type="journal article" date="2014" name="Genome Announc.">
        <title>Draft Genome Sequences of Two Vibrionaceae Species, Vibrio ponticus C121 and Photobacterium aphoticum C119, Isolated as Coral Reef Microbiota.</title>
        <authorList>
            <person name="Al-saari N."/>
            <person name="Meirelles P.M."/>
            <person name="Mino S."/>
            <person name="Suda W."/>
            <person name="Oshima K."/>
            <person name="Hattori M."/>
            <person name="Ohkuma M."/>
            <person name="Thompson F.L."/>
            <person name="Gomez-Gil B."/>
            <person name="Sawabe T."/>
            <person name="Sawabe T."/>
        </authorList>
    </citation>
    <scope>NUCLEOTIDE SEQUENCE [LARGE SCALE GENOMIC DNA]</scope>
    <source>
        <strain evidence="1 2">JCM 19237</strain>
    </source>
</reference>
<proteinExistence type="predicted"/>
<dbReference type="Gene3D" id="1.20.120.890">
    <property type="entry name" value="tRNA(Met) cytidine acetyltransferase, tail domain"/>
    <property type="match status" value="1"/>
</dbReference>
<dbReference type="EMBL" id="BBMN01000004">
    <property type="protein sequence ID" value="GAL04478.1"/>
    <property type="molecule type" value="Genomic_DNA"/>
</dbReference>
<comment type="caution">
    <text evidence="1">The sequence shown here is derived from an EMBL/GenBank/DDBJ whole genome shotgun (WGS) entry which is preliminary data.</text>
</comment>
<dbReference type="STRING" id="754436.JCM19237_1150"/>
<sequence>MVADGTNGVFGNVISHWFDGYASLSAQQGLPLWRYQQISFPSLPVLPASLMEQHLMLYTQGGLGLEAVQPALQQWLQQQLCSVVDDNTEGLALVFAKVIQRKGWADVVNEFGLTGRKHAEQAVRLFVQTHYC</sequence>
<dbReference type="Proteomes" id="UP000029227">
    <property type="component" value="Unassembled WGS sequence"/>
</dbReference>